<reference evidence="6" key="1">
    <citation type="submission" date="2020-10" db="EMBL/GenBank/DDBJ databases">
        <title>Chromosome-scale genome assembly of the Allis shad, Alosa alosa.</title>
        <authorList>
            <person name="Margot Z."/>
            <person name="Christophe K."/>
            <person name="Cabau C."/>
            <person name="Louis A."/>
            <person name="Berthelot C."/>
            <person name="Parey E."/>
            <person name="Roest Crollius H."/>
            <person name="Montfort J."/>
            <person name="Robinson-Rechavi M."/>
            <person name="Bucao C."/>
            <person name="Bouchez O."/>
            <person name="Gislard M."/>
            <person name="Lluch J."/>
            <person name="Milhes M."/>
            <person name="Lampietro C."/>
            <person name="Lopez Roques C."/>
            <person name="Donnadieu C."/>
            <person name="Braasch I."/>
            <person name="Desvignes T."/>
            <person name="Postlethwait J."/>
            <person name="Bobe J."/>
            <person name="Guiguen Y."/>
        </authorList>
    </citation>
    <scope>NUCLEOTIDE SEQUENCE</scope>
    <source>
        <strain evidence="6">M-15738</strain>
        <tissue evidence="6">Blood</tissue>
    </source>
</reference>
<dbReference type="GO" id="GO:0005576">
    <property type="term" value="C:extracellular region"/>
    <property type="evidence" value="ECO:0007669"/>
    <property type="project" value="UniProtKB-SubCell"/>
</dbReference>
<comment type="subcellular location">
    <subcellularLocation>
        <location evidence="1">Secreted</location>
    </subcellularLocation>
</comment>
<evidence type="ECO:0000313" key="6">
    <source>
        <dbReference type="EMBL" id="KAG5265370.1"/>
    </source>
</evidence>
<comment type="caution">
    <text evidence="6">The sequence shown here is derived from an EMBL/GenBank/DDBJ whole genome shotgun (WGS) entry which is preliminary data.</text>
</comment>
<name>A0AAV6FVZ9_9TELE</name>
<dbReference type="Gene3D" id="2.10.90.10">
    <property type="entry name" value="Cystine-knot cytokines"/>
    <property type="match status" value="1"/>
</dbReference>
<comment type="similarity">
    <text evidence="2">Belongs to the IL-17 family.</text>
</comment>
<sequence length="135" mass="15577">MGFICCLVLLMRCSLVEGSNSAVCYPKMNFLVHRPPPSEGWKRSRELNRQSLSPWKWKRIFVENGIPQVIYEAVCDASYCEYPQSDIEAQGNLNAVAIHQVHMVLQRQRGRPRCYVAHFRRVAVGCMCVWAKHSH</sequence>
<dbReference type="InterPro" id="IPR010345">
    <property type="entry name" value="IL-17_fam"/>
</dbReference>
<organism evidence="6 7">
    <name type="scientific">Alosa alosa</name>
    <name type="common">allis shad</name>
    <dbReference type="NCBI Taxonomy" id="278164"/>
    <lineage>
        <taxon>Eukaryota</taxon>
        <taxon>Metazoa</taxon>
        <taxon>Chordata</taxon>
        <taxon>Craniata</taxon>
        <taxon>Vertebrata</taxon>
        <taxon>Euteleostomi</taxon>
        <taxon>Actinopterygii</taxon>
        <taxon>Neopterygii</taxon>
        <taxon>Teleostei</taxon>
        <taxon>Clupei</taxon>
        <taxon>Clupeiformes</taxon>
        <taxon>Clupeoidei</taxon>
        <taxon>Clupeidae</taxon>
        <taxon>Alosa</taxon>
    </lineage>
</organism>
<evidence type="ECO:0000256" key="2">
    <source>
        <dbReference type="ARBA" id="ARBA00007236"/>
    </source>
</evidence>
<dbReference type="Proteomes" id="UP000823561">
    <property type="component" value="Chromosome 19"/>
</dbReference>
<accession>A0AAV6FVZ9</accession>
<proteinExistence type="inferred from homology"/>
<protein>
    <submittedName>
        <fullName evidence="6">Uncharacterized protein</fullName>
    </submittedName>
</protein>
<keyword evidence="7" id="KW-1185">Reference proteome</keyword>
<dbReference type="Pfam" id="PF06083">
    <property type="entry name" value="IL17"/>
    <property type="match status" value="1"/>
</dbReference>
<keyword evidence="3" id="KW-0964">Secreted</keyword>
<dbReference type="InterPro" id="IPR029034">
    <property type="entry name" value="Cystine-knot_cytokine"/>
</dbReference>
<evidence type="ECO:0000256" key="4">
    <source>
        <dbReference type="ARBA" id="ARBA00022729"/>
    </source>
</evidence>
<gene>
    <name evidence="6" type="ORF">AALO_G00241650</name>
</gene>
<dbReference type="AlphaFoldDB" id="A0AAV6FVZ9"/>
<dbReference type="GO" id="GO:0005125">
    <property type="term" value="F:cytokine activity"/>
    <property type="evidence" value="ECO:0007669"/>
    <property type="project" value="InterPro"/>
</dbReference>
<evidence type="ECO:0000313" key="7">
    <source>
        <dbReference type="Proteomes" id="UP000823561"/>
    </source>
</evidence>
<evidence type="ECO:0000256" key="3">
    <source>
        <dbReference type="ARBA" id="ARBA00022525"/>
    </source>
</evidence>
<dbReference type="SUPFAM" id="SSF57501">
    <property type="entry name" value="Cystine-knot cytokines"/>
    <property type="match status" value="1"/>
</dbReference>
<dbReference type="EMBL" id="JADWDJ010000019">
    <property type="protein sequence ID" value="KAG5265370.1"/>
    <property type="molecule type" value="Genomic_DNA"/>
</dbReference>
<feature type="signal peptide" evidence="5">
    <location>
        <begin position="1"/>
        <end position="18"/>
    </location>
</feature>
<evidence type="ECO:0000256" key="1">
    <source>
        <dbReference type="ARBA" id="ARBA00004613"/>
    </source>
</evidence>
<keyword evidence="4 5" id="KW-0732">Signal</keyword>
<evidence type="ECO:0000256" key="5">
    <source>
        <dbReference type="SAM" id="SignalP"/>
    </source>
</evidence>
<feature type="chain" id="PRO_5043820599" evidence="5">
    <location>
        <begin position="19"/>
        <end position="135"/>
    </location>
</feature>